<proteinExistence type="predicted"/>
<evidence type="ECO:0000256" key="1">
    <source>
        <dbReference type="SAM" id="Phobius"/>
    </source>
</evidence>
<feature type="transmembrane region" description="Helical" evidence="1">
    <location>
        <begin position="200"/>
        <end position="220"/>
    </location>
</feature>
<sequence>MCIWPLSGVPGTNKGSAQAQNLRDSLSEVKSDIVVKVICCLFLLADQIGDPKYKWPCKDNEDKDFSYCLIPHEKSNVEINEELEISDGSCEDDSPGVFLNPNQSTAPQQSFWKLIKSNMFLHRSRKSQTIDEWILVVNLLNFLVSMKMTEATQMEPMYQSGIDVFKSKCCNANNYPPSDTAILSENNLKIKSTVHTASTGYFVVLLILGGSKVAAMWLLLTR</sequence>
<dbReference type="EMBL" id="OU503046">
    <property type="protein sequence ID" value="CAI9771656.1"/>
    <property type="molecule type" value="Genomic_DNA"/>
</dbReference>
<evidence type="ECO:0000313" key="2">
    <source>
        <dbReference type="EMBL" id="CAI9771656.1"/>
    </source>
</evidence>
<keyword evidence="3" id="KW-1185">Reference proteome</keyword>
<organism evidence="2 3">
    <name type="scientific">Fraxinus pennsylvanica</name>
    <dbReference type="NCBI Taxonomy" id="56036"/>
    <lineage>
        <taxon>Eukaryota</taxon>
        <taxon>Viridiplantae</taxon>
        <taxon>Streptophyta</taxon>
        <taxon>Embryophyta</taxon>
        <taxon>Tracheophyta</taxon>
        <taxon>Spermatophyta</taxon>
        <taxon>Magnoliopsida</taxon>
        <taxon>eudicotyledons</taxon>
        <taxon>Gunneridae</taxon>
        <taxon>Pentapetalae</taxon>
        <taxon>asterids</taxon>
        <taxon>lamiids</taxon>
        <taxon>Lamiales</taxon>
        <taxon>Oleaceae</taxon>
        <taxon>Oleeae</taxon>
        <taxon>Fraxinus</taxon>
    </lineage>
</organism>
<name>A0AAD2E1V0_9LAMI</name>
<protein>
    <submittedName>
        <fullName evidence="2">Uncharacterized protein</fullName>
    </submittedName>
</protein>
<dbReference type="Proteomes" id="UP000834106">
    <property type="component" value="Chromosome 11"/>
</dbReference>
<keyword evidence="1" id="KW-0812">Transmembrane</keyword>
<dbReference type="AlphaFoldDB" id="A0AAD2E1V0"/>
<reference evidence="2" key="1">
    <citation type="submission" date="2023-05" db="EMBL/GenBank/DDBJ databases">
        <authorList>
            <person name="Huff M."/>
        </authorList>
    </citation>
    <scope>NUCLEOTIDE SEQUENCE</scope>
</reference>
<evidence type="ECO:0000313" key="3">
    <source>
        <dbReference type="Proteomes" id="UP000834106"/>
    </source>
</evidence>
<gene>
    <name evidence="2" type="ORF">FPE_LOCUS19086</name>
</gene>
<dbReference type="Gene3D" id="3.40.50.720">
    <property type="entry name" value="NAD(P)-binding Rossmann-like Domain"/>
    <property type="match status" value="1"/>
</dbReference>
<keyword evidence="1" id="KW-1133">Transmembrane helix</keyword>
<accession>A0AAD2E1V0</accession>
<keyword evidence="1" id="KW-0472">Membrane</keyword>